<evidence type="ECO:0008006" key="4">
    <source>
        <dbReference type="Google" id="ProtNLM"/>
    </source>
</evidence>
<dbReference type="RefSeq" id="WP_034938289.1">
    <property type="nucleotide sequence ID" value="NZ_JFHN01000053.1"/>
</dbReference>
<dbReference type="InterPro" id="IPR009560">
    <property type="entry name" value="DUF1176"/>
</dbReference>
<dbReference type="Proteomes" id="UP000019918">
    <property type="component" value="Unassembled WGS sequence"/>
</dbReference>
<reference evidence="2 3" key="1">
    <citation type="submission" date="2014-02" db="EMBL/GenBank/DDBJ databases">
        <title>Draft genome of Erwinia mallotivora strain BT-MARDI, a papaya dieback pathogen.</title>
        <authorList>
            <person name="Redzuan R."/>
            <person name="Abu Bakar N."/>
            <person name="Badrun R."/>
            <person name="Mohd Raih M.F."/>
            <person name="Rozano L."/>
            <person name="Mat Amin N."/>
        </authorList>
    </citation>
    <scope>NUCLEOTIDE SEQUENCE [LARGE SCALE GENOMIC DNA]</scope>
    <source>
        <strain evidence="2 3">BT-MARDI</strain>
    </source>
</reference>
<feature type="signal peptide" evidence="1">
    <location>
        <begin position="1"/>
        <end position="20"/>
    </location>
</feature>
<proteinExistence type="predicted"/>
<evidence type="ECO:0000313" key="2">
    <source>
        <dbReference type="EMBL" id="EXU74815.1"/>
    </source>
</evidence>
<keyword evidence="3" id="KW-1185">Reference proteome</keyword>
<evidence type="ECO:0000256" key="1">
    <source>
        <dbReference type="SAM" id="SignalP"/>
    </source>
</evidence>
<dbReference type="EMBL" id="JFHN01000053">
    <property type="protein sequence ID" value="EXU74815.1"/>
    <property type="molecule type" value="Genomic_DNA"/>
</dbReference>
<gene>
    <name evidence="2" type="ORF">BG55_13825</name>
</gene>
<dbReference type="Pfam" id="PF06674">
    <property type="entry name" value="DUF1176"/>
    <property type="match status" value="1"/>
</dbReference>
<dbReference type="OrthoDB" id="6183301at2"/>
<sequence length="362" mass="40212">MRYWMNCLLAMLLFTASLHAQPLQKIISDWQITCNNLNYCVARNFPADNGLVMTIARHAGSNDRPLLRIDYGSPYANELSGAALKDSLLLDGRRLKPDLKHWEVQPHHLTTAHAIAIDEFLVQTLNADNIQLLYRPAAAISLHGLKASLLLMDEVQGRLNGMSAWVKQGSRAASDVPPEPSMPVIVPPVNPPLALTRSESTGLIDFGTWRINADECSLDPQRREVSVSPLNDKKALLLVSCEMGAYNVIDRAYEVTRSEPYVVQQITLTLPFAPPGNTYKQMELVNAAFDPDTSQLVTFSKGRGLGDCGVTSRWQYTGSEFVLVEYAQEQTCDAWHGSDDWPTMWTSLTQPRTVVGEVEMSP</sequence>
<organism evidence="2 3">
    <name type="scientific">Erwinia mallotivora</name>
    <dbReference type="NCBI Taxonomy" id="69222"/>
    <lineage>
        <taxon>Bacteria</taxon>
        <taxon>Pseudomonadati</taxon>
        <taxon>Pseudomonadota</taxon>
        <taxon>Gammaproteobacteria</taxon>
        <taxon>Enterobacterales</taxon>
        <taxon>Erwiniaceae</taxon>
        <taxon>Erwinia</taxon>
    </lineage>
</organism>
<evidence type="ECO:0000313" key="3">
    <source>
        <dbReference type="Proteomes" id="UP000019918"/>
    </source>
</evidence>
<keyword evidence="1" id="KW-0732">Signal</keyword>
<dbReference type="STRING" id="69222.BG55_13825"/>
<feature type="chain" id="PRO_5001474131" description="DUF1176 domain-containing protein" evidence="1">
    <location>
        <begin position="21"/>
        <end position="362"/>
    </location>
</feature>
<accession>A0A014NM09</accession>
<comment type="caution">
    <text evidence="2">The sequence shown here is derived from an EMBL/GenBank/DDBJ whole genome shotgun (WGS) entry which is preliminary data.</text>
</comment>
<name>A0A014NM09_9GAMM</name>
<protein>
    <recommendedName>
        <fullName evidence="4">DUF1176 domain-containing protein</fullName>
    </recommendedName>
</protein>
<dbReference type="AlphaFoldDB" id="A0A014NM09"/>
<dbReference type="PATRIC" id="fig|69222.5.peg.2837"/>